<keyword evidence="2 6" id="KW-0808">Transferase</keyword>
<evidence type="ECO:0000256" key="1">
    <source>
        <dbReference type="ARBA" id="ARBA00022603"/>
    </source>
</evidence>
<dbReference type="EC" id="2.1.1.37" evidence="8"/>
<evidence type="ECO:0000256" key="5">
    <source>
        <dbReference type="ARBA" id="ARBA00047422"/>
    </source>
</evidence>
<organism evidence="9 10">
    <name type="scientific">Urechidicola vernalis</name>
    <dbReference type="NCBI Taxonomy" id="3075600"/>
    <lineage>
        <taxon>Bacteria</taxon>
        <taxon>Pseudomonadati</taxon>
        <taxon>Bacteroidota</taxon>
        <taxon>Flavobacteriia</taxon>
        <taxon>Flavobacteriales</taxon>
        <taxon>Flavobacteriaceae</taxon>
        <taxon>Urechidicola</taxon>
    </lineage>
</organism>
<dbReference type="PANTHER" id="PTHR46098">
    <property type="entry name" value="TRNA (CYTOSINE(38)-C(5))-METHYLTRANSFERASE"/>
    <property type="match status" value="1"/>
</dbReference>
<dbReference type="EMBL" id="JAVRHV010000008">
    <property type="protein sequence ID" value="MDT0554179.1"/>
    <property type="molecule type" value="Genomic_DNA"/>
</dbReference>
<dbReference type="Proteomes" id="UP001252186">
    <property type="component" value="Unassembled WGS sequence"/>
</dbReference>
<evidence type="ECO:0000256" key="4">
    <source>
        <dbReference type="ARBA" id="ARBA00022747"/>
    </source>
</evidence>
<dbReference type="InterPro" id="IPR018117">
    <property type="entry name" value="C5_DNA_meth_AS"/>
</dbReference>
<evidence type="ECO:0000256" key="2">
    <source>
        <dbReference type="ARBA" id="ARBA00022679"/>
    </source>
</evidence>
<dbReference type="GO" id="GO:0008168">
    <property type="term" value="F:methyltransferase activity"/>
    <property type="evidence" value="ECO:0007669"/>
    <property type="project" value="UniProtKB-KW"/>
</dbReference>
<dbReference type="PROSITE" id="PS51679">
    <property type="entry name" value="SAM_MT_C5"/>
    <property type="match status" value="1"/>
</dbReference>
<dbReference type="Gene3D" id="3.40.50.150">
    <property type="entry name" value="Vaccinia Virus protein VP39"/>
    <property type="match status" value="1"/>
</dbReference>
<keyword evidence="3 6" id="KW-0949">S-adenosyl-L-methionine</keyword>
<dbReference type="Pfam" id="PF00145">
    <property type="entry name" value="DNA_methylase"/>
    <property type="match status" value="1"/>
</dbReference>
<dbReference type="NCBIfam" id="TIGR00675">
    <property type="entry name" value="dcm"/>
    <property type="match status" value="1"/>
</dbReference>
<name>A0ABU2Y7K2_9FLAO</name>
<dbReference type="GO" id="GO:0032259">
    <property type="term" value="P:methylation"/>
    <property type="evidence" value="ECO:0007669"/>
    <property type="project" value="UniProtKB-KW"/>
</dbReference>
<protein>
    <recommendedName>
        <fullName evidence="8">Cytosine-specific methyltransferase</fullName>
        <ecNumber evidence="8">2.1.1.37</ecNumber>
    </recommendedName>
</protein>
<dbReference type="PROSITE" id="PS00094">
    <property type="entry name" value="C5_MTASE_1"/>
    <property type="match status" value="1"/>
</dbReference>
<evidence type="ECO:0000256" key="6">
    <source>
        <dbReference type="PROSITE-ProRule" id="PRU01016"/>
    </source>
</evidence>
<dbReference type="Gene3D" id="3.90.120.10">
    <property type="entry name" value="DNA Methylase, subunit A, domain 2"/>
    <property type="match status" value="1"/>
</dbReference>
<dbReference type="PROSITE" id="PS00095">
    <property type="entry name" value="C5_MTASE_2"/>
    <property type="match status" value="1"/>
</dbReference>
<keyword evidence="4" id="KW-0680">Restriction system</keyword>
<dbReference type="PANTHER" id="PTHR46098:SF1">
    <property type="entry name" value="TRNA (CYTOSINE(38)-C(5))-METHYLTRANSFERASE"/>
    <property type="match status" value="1"/>
</dbReference>
<dbReference type="RefSeq" id="WP_311594262.1">
    <property type="nucleotide sequence ID" value="NZ_JAVRHV010000008.1"/>
</dbReference>
<reference evidence="9 10" key="1">
    <citation type="submission" date="2023-09" db="EMBL/GenBank/DDBJ databases">
        <authorList>
            <person name="Rey-Velasco X."/>
        </authorList>
    </citation>
    <scope>NUCLEOTIDE SEQUENCE [LARGE SCALE GENOMIC DNA]</scope>
    <source>
        <strain evidence="9 10">P050</strain>
    </source>
</reference>
<evidence type="ECO:0000256" key="8">
    <source>
        <dbReference type="RuleBase" id="RU000417"/>
    </source>
</evidence>
<evidence type="ECO:0000256" key="3">
    <source>
        <dbReference type="ARBA" id="ARBA00022691"/>
    </source>
</evidence>
<comment type="caution">
    <text evidence="9">The sequence shown here is derived from an EMBL/GenBank/DDBJ whole genome shotgun (WGS) entry which is preliminary data.</text>
</comment>
<dbReference type="SUPFAM" id="SSF53335">
    <property type="entry name" value="S-adenosyl-L-methionine-dependent methyltransferases"/>
    <property type="match status" value="1"/>
</dbReference>
<dbReference type="PRINTS" id="PR00105">
    <property type="entry name" value="C5METTRFRASE"/>
</dbReference>
<dbReference type="InterPro" id="IPR029063">
    <property type="entry name" value="SAM-dependent_MTases_sf"/>
</dbReference>
<dbReference type="InterPro" id="IPR031303">
    <property type="entry name" value="C5_meth_CS"/>
</dbReference>
<dbReference type="InterPro" id="IPR050750">
    <property type="entry name" value="C5-MTase"/>
</dbReference>
<keyword evidence="10" id="KW-1185">Reference proteome</keyword>
<comment type="catalytic activity">
    <reaction evidence="5 8">
        <text>a 2'-deoxycytidine in DNA + S-adenosyl-L-methionine = a 5-methyl-2'-deoxycytidine in DNA + S-adenosyl-L-homocysteine + H(+)</text>
        <dbReference type="Rhea" id="RHEA:13681"/>
        <dbReference type="Rhea" id="RHEA-COMP:11369"/>
        <dbReference type="Rhea" id="RHEA-COMP:11370"/>
        <dbReference type="ChEBI" id="CHEBI:15378"/>
        <dbReference type="ChEBI" id="CHEBI:57856"/>
        <dbReference type="ChEBI" id="CHEBI:59789"/>
        <dbReference type="ChEBI" id="CHEBI:85452"/>
        <dbReference type="ChEBI" id="CHEBI:85454"/>
        <dbReference type="EC" id="2.1.1.37"/>
    </reaction>
</comment>
<sequence>MILEKNSSDVESNSDLEKLNPEAKAIVTHFSSNQDLRKKNPYRKPYESLGLKSNEVPKPKKPSTFKFIDLFAGIGGFRTALQNLDGRCMFTSEWDLNAKKSYYNNYGEYPFGDITKPEVKSYIPEGFDALCAGFPCQPFSKGGYRNGFEDTRGTLFFDICEIVQKHQPKYLLLENVANMVTHDKGNTYKVILKSLDELGYYFPDEPLLLSPDAFGVPILRPRIFIPCVRKDVANGNIDKIKQFKNEIAPRFISRMQAVDDILNPDLPADLPEYEERVLGMWDAFYKGIDLKVIGFPIWMEFFKYEGALDEFPLWKAKFIQKNIDLYNRNKEFIDSWLFEYDNLEWCIKTHRKMEWQAGKDISSVFEGLIQFRPSGVRVKRPNRFSTLVAMNHQQIIGKYRRRITIDESKKLQSFPDDFKLSSTKGIALKQLGNSVNVKVVETIFDVILKNFA</sequence>
<dbReference type="InterPro" id="IPR001525">
    <property type="entry name" value="C5_MeTfrase"/>
</dbReference>
<evidence type="ECO:0000256" key="7">
    <source>
        <dbReference type="RuleBase" id="RU000416"/>
    </source>
</evidence>
<evidence type="ECO:0000313" key="9">
    <source>
        <dbReference type="EMBL" id="MDT0554179.1"/>
    </source>
</evidence>
<proteinExistence type="inferred from homology"/>
<gene>
    <name evidence="9" type="ORF">RM519_13040</name>
</gene>
<feature type="active site" evidence="6">
    <location>
        <position position="136"/>
    </location>
</feature>
<accession>A0ABU2Y7K2</accession>
<keyword evidence="1 6" id="KW-0489">Methyltransferase</keyword>
<comment type="similarity">
    <text evidence="6 7">Belongs to the class I-like SAM-binding methyltransferase superfamily. C5-methyltransferase family.</text>
</comment>
<evidence type="ECO:0000313" key="10">
    <source>
        <dbReference type="Proteomes" id="UP001252186"/>
    </source>
</evidence>